<dbReference type="CDD" id="cd06503">
    <property type="entry name" value="ATP-synt_Fo_b"/>
    <property type="match status" value="1"/>
</dbReference>
<name>A0A9D2TA13_9FIRM</name>
<dbReference type="Gene3D" id="3.30.2320.30">
    <property type="entry name" value="ATP synthase, E subunit, C-terminal"/>
    <property type="match status" value="1"/>
</dbReference>
<evidence type="ECO:0000256" key="3">
    <source>
        <dbReference type="ARBA" id="ARBA00022781"/>
    </source>
</evidence>
<keyword evidence="3 6" id="KW-0375">Hydrogen ion transport</keyword>
<sequence>MTGLEKMQSQILSEAESSAKEILDQAKKEAEGIVEEARKRAEAECRRISEKSEAEVKGLEERAVSSSDLQRRKELLQAKQEVISQMLDQAYESLLCADEKDYFDMLRKMLRKFVLPQEGEICFSKEDLERMPKGFQEEIQAIAKEKGGALALSEEVRSVQGGFVLIYGGIEENCTFRAMFNSKKDELSDKVHALLFS</sequence>
<dbReference type="GO" id="GO:0046961">
    <property type="term" value="F:proton-transporting ATPase activity, rotational mechanism"/>
    <property type="evidence" value="ECO:0007669"/>
    <property type="project" value="InterPro"/>
</dbReference>
<dbReference type="SUPFAM" id="SSF160527">
    <property type="entry name" value="V-type ATPase subunit E-like"/>
    <property type="match status" value="1"/>
</dbReference>
<evidence type="ECO:0000256" key="7">
    <source>
        <dbReference type="SAM" id="Coils"/>
    </source>
</evidence>
<proteinExistence type="inferred from homology"/>
<comment type="function">
    <text evidence="6">Produces ATP from ADP in the presence of a proton gradient across the membrane.</text>
</comment>
<keyword evidence="4 6" id="KW-0406">Ion transport</keyword>
<dbReference type="GO" id="GO:0046933">
    <property type="term" value="F:proton-transporting ATP synthase activity, rotational mechanism"/>
    <property type="evidence" value="ECO:0007669"/>
    <property type="project" value="UniProtKB-UniRule"/>
</dbReference>
<dbReference type="GO" id="GO:0042777">
    <property type="term" value="P:proton motive force-driven plasma membrane ATP synthesis"/>
    <property type="evidence" value="ECO:0007669"/>
    <property type="project" value="UniProtKB-UniRule"/>
</dbReference>
<evidence type="ECO:0000256" key="2">
    <source>
        <dbReference type="ARBA" id="ARBA00022448"/>
    </source>
</evidence>
<feature type="coiled-coil region" evidence="7">
    <location>
        <begin position="20"/>
        <end position="47"/>
    </location>
</feature>
<keyword evidence="2 6" id="KW-0813">Transport</keyword>
<keyword evidence="5 6" id="KW-0066">ATP synthesis</keyword>
<dbReference type="HAMAP" id="MF_00311">
    <property type="entry name" value="ATP_synth_E_arch"/>
    <property type="match status" value="1"/>
</dbReference>
<reference evidence="8" key="2">
    <citation type="submission" date="2021-04" db="EMBL/GenBank/DDBJ databases">
        <authorList>
            <person name="Gilroy R."/>
        </authorList>
    </citation>
    <scope>NUCLEOTIDE SEQUENCE</scope>
    <source>
        <strain evidence="8">ChiBcec2-3848</strain>
    </source>
</reference>
<dbReference type="Gene3D" id="1.20.5.620">
    <property type="entry name" value="F1F0 ATP synthase subunit B, membrane domain"/>
    <property type="match status" value="1"/>
</dbReference>
<reference evidence="8" key="1">
    <citation type="journal article" date="2021" name="PeerJ">
        <title>Extensive microbial diversity within the chicken gut microbiome revealed by metagenomics and culture.</title>
        <authorList>
            <person name="Gilroy R."/>
            <person name="Ravi A."/>
            <person name="Getino M."/>
            <person name="Pursley I."/>
            <person name="Horton D.L."/>
            <person name="Alikhan N.F."/>
            <person name="Baker D."/>
            <person name="Gharbi K."/>
            <person name="Hall N."/>
            <person name="Watson M."/>
            <person name="Adriaenssens E.M."/>
            <person name="Foster-Nyarko E."/>
            <person name="Jarju S."/>
            <person name="Secka A."/>
            <person name="Antonio M."/>
            <person name="Oren A."/>
            <person name="Chaudhuri R.R."/>
            <person name="La Ragione R."/>
            <person name="Hildebrand F."/>
            <person name="Pallen M.J."/>
        </authorList>
    </citation>
    <scope>NUCLEOTIDE SEQUENCE</scope>
    <source>
        <strain evidence="8">ChiBcec2-3848</strain>
    </source>
</reference>
<evidence type="ECO:0000256" key="5">
    <source>
        <dbReference type="ARBA" id="ARBA00023310"/>
    </source>
</evidence>
<dbReference type="SUPFAM" id="SSF81573">
    <property type="entry name" value="F1F0 ATP synthase subunit B, membrane domain"/>
    <property type="match status" value="1"/>
</dbReference>
<evidence type="ECO:0000313" key="9">
    <source>
        <dbReference type="Proteomes" id="UP000823886"/>
    </source>
</evidence>
<dbReference type="InterPro" id="IPR038495">
    <property type="entry name" value="ATPase_E_C"/>
</dbReference>
<dbReference type="InterPro" id="IPR002842">
    <property type="entry name" value="ATPase_V1_Esu"/>
</dbReference>
<dbReference type="Proteomes" id="UP000823886">
    <property type="component" value="Unassembled WGS sequence"/>
</dbReference>
<accession>A0A9D2TA13</accession>
<organism evidence="8 9">
    <name type="scientific">Candidatus Blautia merdavium</name>
    <dbReference type="NCBI Taxonomy" id="2838494"/>
    <lineage>
        <taxon>Bacteria</taxon>
        <taxon>Bacillati</taxon>
        <taxon>Bacillota</taxon>
        <taxon>Clostridia</taxon>
        <taxon>Lachnospirales</taxon>
        <taxon>Lachnospiraceae</taxon>
        <taxon>Blautia</taxon>
    </lineage>
</organism>
<evidence type="ECO:0000256" key="4">
    <source>
        <dbReference type="ARBA" id="ARBA00023065"/>
    </source>
</evidence>
<evidence type="ECO:0000256" key="1">
    <source>
        <dbReference type="ARBA" id="ARBA00005901"/>
    </source>
</evidence>
<keyword evidence="7" id="KW-0175">Coiled coil</keyword>
<gene>
    <name evidence="6" type="primary">atpE</name>
    <name evidence="8" type="ORF">H9753_01465</name>
</gene>
<dbReference type="InterPro" id="IPR028987">
    <property type="entry name" value="ATP_synth_B-like_membr_sf"/>
</dbReference>
<protein>
    <recommendedName>
        <fullName evidence="6">V-type proton ATPase subunit E</fullName>
    </recommendedName>
    <alternativeName>
        <fullName evidence="6">V-ATPase subunit E</fullName>
    </alternativeName>
</protein>
<dbReference type="Pfam" id="PF01991">
    <property type="entry name" value="vATP-synt_E"/>
    <property type="match status" value="1"/>
</dbReference>
<comment type="caution">
    <text evidence="8">The sequence shown here is derived from an EMBL/GenBank/DDBJ whole genome shotgun (WGS) entry which is preliminary data.</text>
</comment>
<dbReference type="EMBL" id="DWVZ01000014">
    <property type="protein sequence ID" value="HJC62274.1"/>
    <property type="molecule type" value="Genomic_DNA"/>
</dbReference>
<dbReference type="GO" id="GO:0033178">
    <property type="term" value="C:proton-transporting two-sector ATPase complex, catalytic domain"/>
    <property type="evidence" value="ECO:0007669"/>
    <property type="project" value="InterPro"/>
</dbReference>
<evidence type="ECO:0000256" key="6">
    <source>
        <dbReference type="HAMAP-Rule" id="MF_00311"/>
    </source>
</evidence>
<dbReference type="GO" id="GO:0005524">
    <property type="term" value="F:ATP binding"/>
    <property type="evidence" value="ECO:0007669"/>
    <property type="project" value="UniProtKB-UniRule"/>
</dbReference>
<evidence type="ECO:0000313" key="8">
    <source>
        <dbReference type="EMBL" id="HJC62274.1"/>
    </source>
</evidence>
<dbReference type="AlphaFoldDB" id="A0A9D2TA13"/>
<comment type="similarity">
    <text evidence="1 6">Belongs to the V-ATPase E subunit family.</text>
</comment>